<keyword evidence="3" id="KW-1185">Reference proteome</keyword>
<reference evidence="2 3" key="1">
    <citation type="submission" date="2019-03" db="EMBL/GenBank/DDBJ databases">
        <title>Genomic Encyclopedia of Type Strains, Phase IV (KMG-IV): sequencing the most valuable type-strain genomes for metagenomic binning, comparative biology and taxonomic classification.</title>
        <authorList>
            <person name="Goeker M."/>
        </authorList>
    </citation>
    <scope>NUCLEOTIDE SEQUENCE [LARGE SCALE GENOMIC DNA]</scope>
    <source>
        <strain evidence="2 3">DSM 28287</strain>
    </source>
</reference>
<evidence type="ECO:0000256" key="1">
    <source>
        <dbReference type="SAM" id="Phobius"/>
    </source>
</evidence>
<comment type="caution">
    <text evidence="2">The sequence shown here is derived from an EMBL/GenBank/DDBJ whole genome shotgun (WGS) entry which is preliminary data.</text>
</comment>
<accession>A0A4R6Q8Q8</accession>
<keyword evidence="1" id="KW-1133">Transmembrane helix</keyword>
<feature type="transmembrane region" description="Helical" evidence="1">
    <location>
        <begin position="95"/>
        <end position="116"/>
    </location>
</feature>
<organism evidence="2 3">
    <name type="scientific">Aminicella lysinilytica</name>
    <dbReference type="NCBI Taxonomy" id="433323"/>
    <lineage>
        <taxon>Bacteria</taxon>
        <taxon>Bacillati</taxon>
        <taxon>Bacillota</taxon>
        <taxon>Clostridia</taxon>
        <taxon>Peptostreptococcales</taxon>
        <taxon>Anaerovoracaceae</taxon>
        <taxon>Aminicella</taxon>
    </lineage>
</organism>
<dbReference type="RefSeq" id="WP_133527772.1">
    <property type="nucleotide sequence ID" value="NZ_CALCQM010000007.1"/>
</dbReference>
<protein>
    <recommendedName>
        <fullName evidence="4">ATP synthase I subunit</fullName>
    </recommendedName>
</protein>
<keyword evidence="1" id="KW-0472">Membrane</keyword>
<keyword evidence="1" id="KW-0812">Transmembrane</keyword>
<name>A0A4R6Q8Q8_9FIRM</name>
<evidence type="ECO:0000313" key="3">
    <source>
        <dbReference type="Proteomes" id="UP000295500"/>
    </source>
</evidence>
<sequence>MDEDRYLQLRKEIFIICSIYAAVCEVVSLFILGFDKGFLMGLIAGVAIMLVNLELLKRIVVLYVNTKRLGLVVVLYLLRLCIYAGVAYLCYMISINGLLAYAIGVFGIVIGALISYKKEAV</sequence>
<feature type="transmembrane region" description="Helical" evidence="1">
    <location>
        <begin position="38"/>
        <end position="56"/>
    </location>
</feature>
<feature type="transmembrane region" description="Helical" evidence="1">
    <location>
        <begin position="12"/>
        <end position="32"/>
    </location>
</feature>
<evidence type="ECO:0000313" key="2">
    <source>
        <dbReference type="EMBL" id="TDP58948.1"/>
    </source>
</evidence>
<dbReference type="Proteomes" id="UP000295500">
    <property type="component" value="Unassembled WGS sequence"/>
</dbReference>
<dbReference type="EMBL" id="SNXO01000005">
    <property type="protein sequence ID" value="TDP58948.1"/>
    <property type="molecule type" value="Genomic_DNA"/>
</dbReference>
<dbReference type="AlphaFoldDB" id="A0A4R6Q8Q8"/>
<gene>
    <name evidence="2" type="ORF">EV211_10518</name>
</gene>
<proteinExistence type="predicted"/>
<feature type="transmembrane region" description="Helical" evidence="1">
    <location>
        <begin position="68"/>
        <end position="89"/>
    </location>
</feature>
<dbReference type="OrthoDB" id="2085603at2"/>
<evidence type="ECO:0008006" key="4">
    <source>
        <dbReference type="Google" id="ProtNLM"/>
    </source>
</evidence>